<name>Q5N9U0_ORYSJ</name>
<gene>
    <name evidence="2" type="ORF">P0406G08.1</name>
    <name evidence="3" type="ORF">P0408C03.43</name>
</gene>
<accession>Q5N9U0</accession>
<dbReference type="Proteomes" id="UP000000763">
    <property type="component" value="Chromosome 1"/>
</dbReference>
<evidence type="ECO:0000313" key="3">
    <source>
        <dbReference type="EMBL" id="BAD81766.1"/>
    </source>
</evidence>
<dbReference type="EMBL" id="AP003240">
    <property type="protein sequence ID" value="BAD81729.1"/>
    <property type="molecule type" value="Genomic_DNA"/>
</dbReference>
<reference evidence="4" key="2">
    <citation type="journal article" date="2005" name="Nature">
        <title>The map-based sequence of the rice genome.</title>
        <authorList>
            <consortium name="International rice genome sequencing project (IRGSP)"/>
            <person name="Matsumoto T."/>
            <person name="Wu J."/>
            <person name="Kanamori H."/>
            <person name="Katayose Y."/>
            <person name="Fujisawa M."/>
            <person name="Namiki N."/>
            <person name="Mizuno H."/>
            <person name="Yamamoto K."/>
            <person name="Antonio B.A."/>
            <person name="Baba T."/>
            <person name="Sakata K."/>
            <person name="Nagamura Y."/>
            <person name="Aoki H."/>
            <person name="Arikawa K."/>
            <person name="Arita K."/>
            <person name="Bito T."/>
            <person name="Chiden Y."/>
            <person name="Fujitsuka N."/>
            <person name="Fukunaka R."/>
            <person name="Hamada M."/>
            <person name="Harada C."/>
            <person name="Hayashi A."/>
            <person name="Hijishita S."/>
            <person name="Honda M."/>
            <person name="Hosokawa S."/>
            <person name="Ichikawa Y."/>
            <person name="Idonuma A."/>
            <person name="Iijima M."/>
            <person name="Ikeda M."/>
            <person name="Ikeno M."/>
            <person name="Ito K."/>
            <person name="Ito S."/>
            <person name="Ito T."/>
            <person name="Ito Y."/>
            <person name="Ito Y."/>
            <person name="Iwabuchi A."/>
            <person name="Kamiya K."/>
            <person name="Karasawa W."/>
            <person name="Kurita K."/>
            <person name="Katagiri S."/>
            <person name="Kikuta A."/>
            <person name="Kobayashi H."/>
            <person name="Kobayashi N."/>
            <person name="Machita K."/>
            <person name="Maehara T."/>
            <person name="Masukawa M."/>
            <person name="Mizubayashi T."/>
            <person name="Mukai Y."/>
            <person name="Nagasaki H."/>
            <person name="Nagata Y."/>
            <person name="Naito S."/>
            <person name="Nakashima M."/>
            <person name="Nakama Y."/>
            <person name="Nakamichi Y."/>
            <person name="Nakamura M."/>
            <person name="Meguro A."/>
            <person name="Negishi M."/>
            <person name="Ohta I."/>
            <person name="Ohta T."/>
            <person name="Okamoto M."/>
            <person name="Ono N."/>
            <person name="Saji S."/>
            <person name="Sakaguchi M."/>
            <person name="Sakai K."/>
            <person name="Shibata M."/>
            <person name="Shimokawa T."/>
            <person name="Song J."/>
            <person name="Takazaki Y."/>
            <person name="Terasawa K."/>
            <person name="Tsugane M."/>
            <person name="Tsuji K."/>
            <person name="Ueda S."/>
            <person name="Waki K."/>
            <person name="Yamagata H."/>
            <person name="Yamamoto M."/>
            <person name="Yamamoto S."/>
            <person name="Yamane H."/>
            <person name="Yoshiki S."/>
            <person name="Yoshihara R."/>
            <person name="Yukawa K."/>
            <person name="Zhong H."/>
            <person name="Yano M."/>
            <person name="Yuan Q."/>
            <person name="Ouyang S."/>
            <person name="Liu J."/>
            <person name="Jones K.M."/>
            <person name="Gansberger K."/>
            <person name="Moffat K."/>
            <person name="Hill J."/>
            <person name="Bera J."/>
            <person name="Fadrosh D."/>
            <person name="Jin S."/>
            <person name="Johri S."/>
            <person name="Kim M."/>
            <person name="Overton L."/>
            <person name="Reardon M."/>
            <person name="Tsitrin T."/>
            <person name="Vuong H."/>
            <person name="Weaver B."/>
            <person name="Ciecko A."/>
            <person name="Tallon L."/>
            <person name="Jackson J."/>
            <person name="Pai G."/>
            <person name="Aken S.V."/>
            <person name="Utterback T."/>
            <person name="Reidmuller S."/>
            <person name="Feldblyum T."/>
            <person name="Hsiao J."/>
            <person name="Zismann V."/>
            <person name="Iobst S."/>
            <person name="de Vazeille A.R."/>
            <person name="Buell C.R."/>
            <person name="Ying K."/>
            <person name="Li Y."/>
            <person name="Lu T."/>
            <person name="Huang Y."/>
            <person name="Zhao Q."/>
            <person name="Feng Q."/>
            <person name="Zhang L."/>
            <person name="Zhu J."/>
            <person name="Weng Q."/>
            <person name="Mu J."/>
            <person name="Lu Y."/>
            <person name="Fan D."/>
            <person name="Liu Y."/>
            <person name="Guan J."/>
            <person name="Zhang Y."/>
            <person name="Yu S."/>
            <person name="Liu X."/>
            <person name="Zhang Y."/>
            <person name="Hong G."/>
            <person name="Han B."/>
            <person name="Choisne N."/>
            <person name="Demange N."/>
            <person name="Orjeda G."/>
            <person name="Samain S."/>
            <person name="Cattolico L."/>
            <person name="Pelletier E."/>
            <person name="Couloux A."/>
            <person name="Segurens B."/>
            <person name="Wincker P."/>
            <person name="D'Hont A."/>
            <person name="Scarpelli C."/>
            <person name="Weissenbach J."/>
            <person name="Salanoubat M."/>
            <person name="Quetier F."/>
            <person name="Yu Y."/>
            <person name="Kim H.R."/>
            <person name="Rambo T."/>
            <person name="Currie J."/>
            <person name="Collura K."/>
            <person name="Luo M."/>
            <person name="Yang T."/>
            <person name="Ammiraju J.S.S."/>
            <person name="Engler F."/>
            <person name="Soderlund C."/>
            <person name="Wing R.A."/>
            <person name="Palmer L.E."/>
            <person name="de la Bastide M."/>
            <person name="Spiegel L."/>
            <person name="Nascimento L."/>
            <person name="Zutavern T."/>
            <person name="O'Shaughnessy A."/>
            <person name="Dike S."/>
            <person name="Dedhia N."/>
            <person name="Preston R."/>
            <person name="Balija V."/>
            <person name="McCombie W.R."/>
            <person name="Chow T."/>
            <person name="Chen H."/>
            <person name="Chung M."/>
            <person name="Chen C."/>
            <person name="Shaw J."/>
            <person name="Wu H."/>
            <person name="Hsiao K."/>
            <person name="Chao Y."/>
            <person name="Chu M."/>
            <person name="Cheng C."/>
            <person name="Hour A."/>
            <person name="Lee P."/>
            <person name="Lin S."/>
            <person name="Lin Y."/>
            <person name="Liou J."/>
            <person name="Liu S."/>
            <person name="Hsing Y."/>
            <person name="Raghuvanshi S."/>
            <person name="Mohanty A."/>
            <person name="Bharti A.K."/>
            <person name="Gaur A."/>
            <person name="Gupta V."/>
            <person name="Kumar D."/>
            <person name="Ravi V."/>
            <person name="Vij S."/>
            <person name="Kapur A."/>
            <person name="Khurana P."/>
            <person name="Khurana P."/>
            <person name="Khurana J.P."/>
            <person name="Tyagi A.K."/>
            <person name="Gaikwad K."/>
            <person name="Singh A."/>
            <person name="Dalal V."/>
            <person name="Srivastava S."/>
            <person name="Dixit A."/>
            <person name="Pal A.K."/>
            <person name="Ghazi I.A."/>
            <person name="Yadav M."/>
            <person name="Pandit A."/>
            <person name="Bhargava A."/>
            <person name="Sureshbabu K."/>
            <person name="Batra K."/>
            <person name="Sharma T.R."/>
            <person name="Mohapatra T."/>
            <person name="Singh N.K."/>
            <person name="Messing J."/>
            <person name="Nelson A.B."/>
            <person name="Fuks G."/>
            <person name="Kavchok S."/>
            <person name="Keizer G."/>
            <person name="Linton E."/>
            <person name="Llaca V."/>
            <person name="Song R."/>
            <person name="Tanyolac B."/>
            <person name="Young S."/>
            <person name="Ho-Il K."/>
            <person name="Hahn J.H."/>
            <person name="Sangsakoo G."/>
            <person name="Vanavichit A."/>
            <person name="de Mattos Luiz.A.T."/>
            <person name="Zimmer P.D."/>
            <person name="Malone G."/>
            <person name="Dellagostin O."/>
            <person name="de Oliveira A.C."/>
            <person name="Bevan M."/>
            <person name="Bancroft I."/>
            <person name="Minx P."/>
            <person name="Cordum H."/>
            <person name="Wilson R."/>
            <person name="Cheng Z."/>
            <person name="Jin W."/>
            <person name="Jiang J."/>
            <person name="Leong S.A."/>
            <person name="Iwama H."/>
            <person name="Gojobori T."/>
            <person name="Itoh T."/>
            <person name="Niimura Y."/>
            <person name="Fujii Y."/>
            <person name="Habara T."/>
            <person name="Sakai H."/>
            <person name="Sato Y."/>
            <person name="Wilson G."/>
            <person name="Kumar K."/>
            <person name="McCouch S."/>
            <person name="Juretic N."/>
            <person name="Hoen D."/>
            <person name="Wright S."/>
            <person name="Bruskiewich R."/>
            <person name="Bureau T."/>
            <person name="Miyao A."/>
            <person name="Hirochika H."/>
            <person name="Nishikawa T."/>
            <person name="Kadowaki K."/>
            <person name="Sugiura M."/>
            <person name="Burr B."/>
            <person name="Sasaki T."/>
        </authorList>
    </citation>
    <scope>NUCLEOTIDE SEQUENCE [LARGE SCALE GENOMIC DNA]</scope>
    <source>
        <strain evidence="4">cv. Nipponbare</strain>
    </source>
</reference>
<reference evidence="3" key="1">
    <citation type="journal article" date="2002" name="Nature">
        <title>The genome sequence and structure of rice chromosome 1.</title>
        <authorList>
            <person name="Sasaki T."/>
            <person name="Matsumoto T."/>
            <person name="Yamamoto K."/>
            <person name="Sakata K."/>
            <person name="Baba T."/>
            <person name="Katayose Y."/>
            <person name="Wu J."/>
            <person name="Niimura Y."/>
            <person name="Cheng Z."/>
            <person name="Nagamura Y."/>
            <person name="Antonio B.A."/>
            <person name="Kanamori H."/>
            <person name="Hosokawa S."/>
            <person name="Masukawa M."/>
            <person name="Arikawa K."/>
            <person name="Chiden Y."/>
            <person name="Hayashi M."/>
            <person name="Okamoto M."/>
            <person name="Ando T."/>
            <person name="Aoki H."/>
            <person name="Arita K."/>
            <person name="Hamada M."/>
            <person name="Harada C."/>
            <person name="Hijishita S."/>
            <person name="Honda M."/>
            <person name="Ichikawa Y."/>
            <person name="Idonuma A."/>
            <person name="Iijima M."/>
            <person name="Ikeda M."/>
            <person name="Ikeno M."/>
            <person name="Itoh S."/>
            <person name="Itoh T."/>
            <person name="Itoh Y."/>
            <person name="Itoh Y."/>
            <person name="Iwabuchi A."/>
            <person name="Kamiya K."/>
            <person name="Karasawa W."/>
            <person name="Katagiri S."/>
            <person name="Kikuta A."/>
            <person name="Kobayashi N."/>
            <person name="Kono I."/>
            <person name="Machita K."/>
            <person name="Maehara T."/>
            <person name="Mizuno H."/>
            <person name="Mizubayashi T."/>
            <person name="Mukai Y."/>
            <person name="Nagasaki H."/>
            <person name="Nakashima M."/>
            <person name="Nakama Y."/>
            <person name="Nakamichi Y."/>
            <person name="Nakamura M."/>
            <person name="Namiki N."/>
            <person name="Negishi M."/>
            <person name="Ohta I."/>
            <person name="Ono N."/>
            <person name="Saji S."/>
            <person name="Sakai K."/>
            <person name="Shibata M."/>
            <person name="Shimokawa T."/>
            <person name="Shomura A."/>
            <person name="Song J."/>
            <person name="Takazaki Y."/>
            <person name="Terasawa K."/>
            <person name="Tsuji K."/>
            <person name="Waki K."/>
            <person name="Yamagata H."/>
            <person name="Yamane H."/>
            <person name="Yoshiki S."/>
            <person name="Yoshihara R."/>
            <person name="Yukawa K."/>
            <person name="Zhong H."/>
            <person name="Iwama H."/>
            <person name="Endo T."/>
            <person name="Ito H."/>
            <person name="Hahn J.H."/>
            <person name="Kim H.I."/>
            <person name="Eun M.Y."/>
            <person name="Yano M."/>
            <person name="Jiang J."/>
            <person name="Gojobori T."/>
        </authorList>
    </citation>
    <scope>NUCLEOTIDE SEQUENCE</scope>
</reference>
<dbReference type="Proteomes" id="UP000817658">
    <property type="component" value="Chromosome 1"/>
</dbReference>
<protein>
    <submittedName>
        <fullName evidence="3">Uncharacterized protein</fullName>
    </submittedName>
</protein>
<organism evidence="3">
    <name type="scientific">Oryza sativa subsp. japonica</name>
    <name type="common">Rice</name>
    <dbReference type="NCBI Taxonomy" id="39947"/>
    <lineage>
        <taxon>Eukaryota</taxon>
        <taxon>Viridiplantae</taxon>
        <taxon>Streptophyta</taxon>
        <taxon>Embryophyta</taxon>
        <taxon>Tracheophyta</taxon>
        <taxon>Spermatophyta</taxon>
        <taxon>Magnoliopsida</taxon>
        <taxon>Liliopsida</taxon>
        <taxon>Poales</taxon>
        <taxon>Poaceae</taxon>
        <taxon>BOP clade</taxon>
        <taxon>Oryzoideae</taxon>
        <taxon>Oryzeae</taxon>
        <taxon>Oryzinae</taxon>
        <taxon>Oryza</taxon>
        <taxon>Oryza sativa</taxon>
    </lineage>
</organism>
<feature type="region of interest" description="Disordered" evidence="1">
    <location>
        <begin position="29"/>
        <end position="70"/>
    </location>
</feature>
<evidence type="ECO:0000313" key="2">
    <source>
        <dbReference type="EMBL" id="BAD81729.1"/>
    </source>
</evidence>
<proteinExistence type="predicted"/>
<dbReference type="EMBL" id="AP003241">
    <property type="protein sequence ID" value="BAD81766.1"/>
    <property type="molecule type" value="Genomic_DNA"/>
</dbReference>
<sequence length="70" mass="7619">MAPGRPLDDEFNFTGEWKAIEGGAEDIAEAEAQKSTPSGDARRGRPTTVIAWMSVPGAHQQRGRARDNPR</sequence>
<evidence type="ECO:0000256" key="1">
    <source>
        <dbReference type="SAM" id="MobiDB-lite"/>
    </source>
</evidence>
<evidence type="ECO:0000313" key="4">
    <source>
        <dbReference type="Proteomes" id="UP000000763"/>
    </source>
</evidence>
<dbReference type="AlphaFoldDB" id="Q5N9U0"/>
<reference evidence="4" key="3">
    <citation type="journal article" date="2008" name="Nucleic Acids Res.">
        <title>The rice annotation project database (RAP-DB): 2008 update.</title>
        <authorList>
            <consortium name="The rice annotation project (RAP)"/>
        </authorList>
    </citation>
    <scope>GENOME REANNOTATION</scope>
    <source>
        <strain evidence="4">cv. Nipponbare</strain>
    </source>
</reference>